<dbReference type="AlphaFoldDB" id="A0ABD2RI58"/>
<dbReference type="Proteomes" id="UP001627284">
    <property type="component" value="Unassembled WGS sequence"/>
</dbReference>
<keyword evidence="3" id="KW-1185">Reference proteome</keyword>
<accession>A0ABD2RI58</accession>
<reference evidence="2 3" key="1">
    <citation type="submission" date="2024-05" db="EMBL/GenBank/DDBJ databases">
        <title>De novo assembly of an allotetraploid wild potato.</title>
        <authorList>
            <person name="Hosaka A.J."/>
        </authorList>
    </citation>
    <scope>NUCLEOTIDE SEQUENCE [LARGE SCALE GENOMIC DNA]</scope>
    <source>
        <tissue evidence="2">Young leaves</tissue>
    </source>
</reference>
<feature type="non-terminal residue" evidence="2">
    <location>
        <position position="1"/>
    </location>
</feature>
<dbReference type="PANTHER" id="PTHR34467:SF6">
    <property type="entry name" value="INTEGRASE CORE DOMAIN CONTAINING PROTEIN"/>
    <property type="match status" value="1"/>
</dbReference>
<protein>
    <submittedName>
        <fullName evidence="2">Uncharacterized protein</fullName>
    </submittedName>
</protein>
<dbReference type="PANTHER" id="PTHR34467">
    <property type="entry name" value="TRANSMEMBRANE PROTEIN"/>
    <property type="match status" value="1"/>
</dbReference>
<organism evidence="2 3">
    <name type="scientific">Solanum stoloniferum</name>
    <dbReference type="NCBI Taxonomy" id="62892"/>
    <lineage>
        <taxon>Eukaryota</taxon>
        <taxon>Viridiplantae</taxon>
        <taxon>Streptophyta</taxon>
        <taxon>Embryophyta</taxon>
        <taxon>Tracheophyta</taxon>
        <taxon>Spermatophyta</taxon>
        <taxon>Magnoliopsida</taxon>
        <taxon>eudicotyledons</taxon>
        <taxon>Gunneridae</taxon>
        <taxon>Pentapetalae</taxon>
        <taxon>asterids</taxon>
        <taxon>lamiids</taxon>
        <taxon>Solanales</taxon>
        <taxon>Solanaceae</taxon>
        <taxon>Solanoideae</taxon>
        <taxon>Solaneae</taxon>
        <taxon>Solanum</taxon>
    </lineage>
</organism>
<evidence type="ECO:0000313" key="3">
    <source>
        <dbReference type="Proteomes" id="UP001627284"/>
    </source>
</evidence>
<dbReference type="EMBL" id="JBJKTR010000020">
    <property type="protein sequence ID" value="KAL3331534.1"/>
    <property type="molecule type" value="Genomic_DNA"/>
</dbReference>
<sequence length="156" mass="17594">RHFTNFKSFKQIFPTILKYFKFEKLQVCGNMKTFLFVICFIFICSWPGHTNGIQDVARPEDLQREVIDQMNVRKLLPMDATVDYDEAGPNFNHTPDRTNGIQDVALPQGLQREVIGQINVRKLLAVDATVDYDEGGPNFSHTPGKGNPPIGAKVAN</sequence>
<proteinExistence type="predicted"/>
<comment type="caution">
    <text evidence="2">The sequence shown here is derived from an EMBL/GenBank/DDBJ whole genome shotgun (WGS) entry which is preliminary data.</text>
</comment>
<feature type="region of interest" description="Disordered" evidence="1">
    <location>
        <begin position="135"/>
        <end position="156"/>
    </location>
</feature>
<evidence type="ECO:0000256" key="1">
    <source>
        <dbReference type="SAM" id="MobiDB-lite"/>
    </source>
</evidence>
<evidence type="ECO:0000313" key="2">
    <source>
        <dbReference type="EMBL" id="KAL3331534.1"/>
    </source>
</evidence>
<name>A0ABD2RI58_9SOLN</name>
<gene>
    <name evidence="2" type="ORF">AABB24_035058</name>
</gene>